<dbReference type="Proteomes" id="UP000646365">
    <property type="component" value="Unassembled WGS sequence"/>
</dbReference>
<protein>
    <recommendedName>
        <fullName evidence="4">Beta-agarase</fullName>
    </recommendedName>
</protein>
<reference evidence="2" key="2">
    <citation type="submission" date="2020-09" db="EMBL/GenBank/DDBJ databases">
        <authorList>
            <person name="Sun Q."/>
            <person name="Zhou Y."/>
        </authorList>
    </citation>
    <scope>NUCLEOTIDE SEQUENCE</scope>
    <source>
        <strain evidence="2">CGMCC 1.15725</strain>
    </source>
</reference>
<evidence type="ECO:0000313" key="2">
    <source>
        <dbReference type="EMBL" id="GGF16301.1"/>
    </source>
</evidence>
<evidence type="ECO:0000313" key="3">
    <source>
        <dbReference type="Proteomes" id="UP000646365"/>
    </source>
</evidence>
<dbReference type="RefSeq" id="WP_189045680.1">
    <property type="nucleotide sequence ID" value="NZ_BMJQ01000005.1"/>
</dbReference>
<accession>A0A8J2YSP0</accession>
<sequence length="675" mass="73506">MKRLSYLLAACGLALAGPALAGPALAGPALAGPALADSAPLGSAPLQAPCDLDNAPSSRWSVAHDHGAAWLTTPCGERFFSAGVNVLDGGAPAREADGRVWYSWTAFQPSLEDWVHETVTRVTSWGFNSAGGWSLPPDQLKLPQIPDLELGRLARFHWFDPFDPATEAAMRAEAAALVRPYKDSPYRIGYFTDNEVGWWNGALFVFYSKAPASNFTKQRWVAFLEDFYGRNWSRFAADFEPPAGVSDWAELLAAESVTKLRPGSNGIQAVRAWTGIVAERYYALAERTIRAADPSALIFGDRLPIYYDPIAIRAEARHVDVIATNYNVDSPDGWIARYFFDGLHQLTGGKPVLVSEWFYAANENRTGNRNNGHLMTVATQAERAQGAATAIGQFARIPDLVGMHWFQYADHPKGGRADGEDYDFGLVDINNRPYERLLAAVSEVNARLPGLHAAAGPDGARQTDRKEISIPYAEVTIGDRTLGDWPKEAALLPPLVAAPGEVPFGEAYLAWNRDGLALGTIGQDYYDLDLLAYDGAFPLAEAYRVELGVDAGSGIKHFTLYFIPPKTKVRDYPQMKALLCAGIAAVPADPQPQCRPVPGALTSYFGADQPRITSESLLPWTALGLDGPPAGGQLRVEVSATAWHRSRWMSLSGMPPEQGWARPKRWAVARLEPVS</sequence>
<name>A0A8J2YSP0_9PROT</name>
<feature type="chain" id="PRO_5035192926" description="Beta-agarase" evidence="1">
    <location>
        <begin position="22"/>
        <end position="675"/>
    </location>
</feature>
<evidence type="ECO:0000256" key="1">
    <source>
        <dbReference type="SAM" id="SignalP"/>
    </source>
</evidence>
<organism evidence="2 3">
    <name type="scientific">Aliidongia dinghuensis</name>
    <dbReference type="NCBI Taxonomy" id="1867774"/>
    <lineage>
        <taxon>Bacteria</taxon>
        <taxon>Pseudomonadati</taxon>
        <taxon>Pseudomonadota</taxon>
        <taxon>Alphaproteobacteria</taxon>
        <taxon>Rhodospirillales</taxon>
        <taxon>Dongiaceae</taxon>
        <taxon>Aliidongia</taxon>
    </lineage>
</organism>
<dbReference type="InterPro" id="IPR017853">
    <property type="entry name" value="GH"/>
</dbReference>
<dbReference type="SUPFAM" id="SSF51445">
    <property type="entry name" value="(Trans)glycosidases"/>
    <property type="match status" value="1"/>
</dbReference>
<comment type="caution">
    <text evidence="2">The sequence shown here is derived from an EMBL/GenBank/DDBJ whole genome shotgun (WGS) entry which is preliminary data.</text>
</comment>
<feature type="signal peptide" evidence="1">
    <location>
        <begin position="1"/>
        <end position="21"/>
    </location>
</feature>
<dbReference type="Gene3D" id="3.20.20.80">
    <property type="entry name" value="Glycosidases"/>
    <property type="match status" value="1"/>
</dbReference>
<keyword evidence="3" id="KW-1185">Reference proteome</keyword>
<reference evidence="2" key="1">
    <citation type="journal article" date="2014" name="Int. J. Syst. Evol. Microbiol.">
        <title>Complete genome sequence of Corynebacterium casei LMG S-19264T (=DSM 44701T), isolated from a smear-ripened cheese.</title>
        <authorList>
            <consortium name="US DOE Joint Genome Institute (JGI-PGF)"/>
            <person name="Walter F."/>
            <person name="Albersmeier A."/>
            <person name="Kalinowski J."/>
            <person name="Ruckert C."/>
        </authorList>
    </citation>
    <scope>NUCLEOTIDE SEQUENCE</scope>
    <source>
        <strain evidence="2">CGMCC 1.15725</strain>
    </source>
</reference>
<gene>
    <name evidence="2" type="ORF">GCM10011611_22600</name>
</gene>
<proteinExistence type="predicted"/>
<keyword evidence="1" id="KW-0732">Signal</keyword>
<dbReference type="AlphaFoldDB" id="A0A8J2YSP0"/>
<evidence type="ECO:0008006" key="4">
    <source>
        <dbReference type="Google" id="ProtNLM"/>
    </source>
</evidence>
<dbReference type="EMBL" id="BMJQ01000005">
    <property type="protein sequence ID" value="GGF16301.1"/>
    <property type="molecule type" value="Genomic_DNA"/>
</dbReference>